<dbReference type="Gene3D" id="3.60.21.10">
    <property type="match status" value="1"/>
</dbReference>
<dbReference type="InterPro" id="IPR029052">
    <property type="entry name" value="Metallo-depent_PP-like"/>
</dbReference>
<evidence type="ECO:0000259" key="5">
    <source>
        <dbReference type="Pfam" id="PF00149"/>
    </source>
</evidence>
<comment type="similarity">
    <text evidence="4">Belongs to the cyclic nucleotide phosphodiesterase class-III family.</text>
</comment>
<name>A0ABU1UPW7_9ACTN</name>
<keyword evidence="7" id="KW-1185">Reference proteome</keyword>
<protein>
    <submittedName>
        <fullName evidence="6">3',5'-cyclic AMP phosphodiesterase CpdA</fullName>
    </submittedName>
</protein>
<dbReference type="InterPro" id="IPR004843">
    <property type="entry name" value="Calcineurin-like_PHP"/>
</dbReference>
<dbReference type="EMBL" id="JAVDWH010000001">
    <property type="protein sequence ID" value="MDR7087221.1"/>
    <property type="molecule type" value="Genomic_DNA"/>
</dbReference>
<dbReference type="SUPFAM" id="SSF56300">
    <property type="entry name" value="Metallo-dependent phosphatases"/>
    <property type="match status" value="1"/>
</dbReference>
<evidence type="ECO:0000256" key="4">
    <source>
        <dbReference type="ARBA" id="ARBA00025742"/>
    </source>
</evidence>
<proteinExistence type="inferred from homology"/>
<keyword evidence="1" id="KW-0479">Metal-binding</keyword>
<evidence type="ECO:0000256" key="1">
    <source>
        <dbReference type="ARBA" id="ARBA00022723"/>
    </source>
</evidence>
<evidence type="ECO:0000256" key="2">
    <source>
        <dbReference type="ARBA" id="ARBA00022801"/>
    </source>
</evidence>
<dbReference type="Pfam" id="PF00149">
    <property type="entry name" value="Metallophos"/>
    <property type="match status" value="1"/>
</dbReference>
<sequence length="311" mass="33562">MQLGQHAPASHVIAHVSDTHFGHGTAAVYSNTDPAAYLEATMRRLAIVRPDAIVFTGDIADHGEPEAYEAVASIVVDAAAEMGAELIWVMGNHDAREPFSRRLLGRDGDPEAPIDQVFDINGLRVIALDTTIPGYHDGELSATQLEWLREELASPAPHGTLLAMHHPPIATHLQLMTIIELADQHLLADAIEDTDVRTILAGHYHYSAHSTLGSVPVSVAASTCYIIDPAADPRGLRGYDGSQSFDLAHVFADRIVHSTVPVQPGRLVVDYPLEALEHVAAMTPADRRENFAKASVDIDSMVMVDGDTLET</sequence>
<dbReference type="InterPro" id="IPR050884">
    <property type="entry name" value="CNP_phosphodiesterase-III"/>
</dbReference>
<keyword evidence="3" id="KW-0408">Iron</keyword>
<organism evidence="6 7">
    <name type="scientific">Aeromicrobium panaciterrae</name>
    <dbReference type="NCBI Taxonomy" id="363861"/>
    <lineage>
        <taxon>Bacteria</taxon>
        <taxon>Bacillati</taxon>
        <taxon>Actinomycetota</taxon>
        <taxon>Actinomycetes</taxon>
        <taxon>Propionibacteriales</taxon>
        <taxon>Nocardioidaceae</taxon>
        <taxon>Aeromicrobium</taxon>
    </lineage>
</organism>
<evidence type="ECO:0000313" key="6">
    <source>
        <dbReference type="EMBL" id="MDR7087221.1"/>
    </source>
</evidence>
<evidence type="ECO:0000256" key="3">
    <source>
        <dbReference type="ARBA" id="ARBA00023004"/>
    </source>
</evidence>
<comment type="caution">
    <text evidence="6">The sequence shown here is derived from an EMBL/GenBank/DDBJ whole genome shotgun (WGS) entry which is preliminary data.</text>
</comment>
<gene>
    <name evidence="6" type="ORF">J2X11_002060</name>
</gene>
<evidence type="ECO:0000313" key="7">
    <source>
        <dbReference type="Proteomes" id="UP001257739"/>
    </source>
</evidence>
<dbReference type="Proteomes" id="UP001257739">
    <property type="component" value="Unassembled WGS sequence"/>
</dbReference>
<dbReference type="PANTHER" id="PTHR42988">
    <property type="entry name" value="PHOSPHOHYDROLASE"/>
    <property type="match status" value="1"/>
</dbReference>
<dbReference type="PANTHER" id="PTHR42988:SF2">
    <property type="entry name" value="CYCLIC NUCLEOTIDE PHOSPHODIESTERASE CBUA0032-RELATED"/>
    <property type="match status" value="1"/>
</dbReference>
<dbReference type="RefSeq" id="WP_309970458.1">
    <property type="nucleotide sequence ID" value="NZ_JAVDWH010000001.1"/>
</dbReference>
<keyword evidence="2" id="KW-0378">Hydrolase</keyword>
<accession>A0ABU1UPW7</accession>
<reference evidence="6 7" key="1">
    <citation type="submission" date="2023-07" db="EMBL/GenBank/DDBJ databases">
        <title>Sorghum-associated microbial communities from plants grown in Nebraska, USA.</title>
        <authorList>
            <person name="Schachtman D."/>
        </authorList>
    </citation>
    <scope>NUCLEOTIDE SEQUENCE [LARGE SCALE GENOMIC DNA]</scope>
    <source>
        <strain evidence="6 7">BE248</strain>
    </source>
</reference>
<feature type="domain" description="Calcineurin-like phosphoesterase" evidence="5">
    <location>
        <begin position="13"/>
        <end position="206"/>
    </location>
</feature>